<protein>
    <submittedName>
        <fullName evidence="1">Uncharacterized protein</fullName>
    </submittedName>
</protein>
<gene>
    <name evidence="1" type="ORF">BDFB_008803</name>
</gene>
<proteinExistence type="predicted"/>
<evidence type="ECO:0000313" key="2">
    <source>
        <dbReference type="Proteomes" id="UP000292052"/>
    </source>
</evidence>
<keyword evidence="2" id="KW-1185">Reference proteome</keyword>
<comment type="caution">
    <text evidence="1">The sequence shown here is derived from an EMBL/GenBank/DDBJ whole genome shotgun (WGS) entry which is preliminary data.</text>
</comment>
<dbReference type="Proteomes" id="UP000292052">
    <property type="component" value="Unassembled WGS sequence"/>
</dbReference>
<dbReference type="EMBL" id="QDEB01029431">
    <property type="protein sequence ID" value="RZC40044.1"/>
    <property type="molecule type" value="Genomic_DNA"/>
</dbReference>
<name>A0A482W4N8_ASBVE</name>
<accession>A0A482W4N8</accession>
<organism evidence="1 2">
    <name type="scientific">Asbolus verrucosus</name>
    <name type="common">Desert ironclad beetle</name>
    <dbReference type="NCBI Taxonomy" id="1661398"/>
    <lineage>
        <taxon>Eukaryota</taxon>
        <taxon>Metazoa</taxon>
        <taxon>Ecdysozoa</taxon>
        <taxon>Arthropoda</taxon>
        <taxon>Hexapoda</taxon>
        <taxon>Insecta</taxon>
        <taxon>Pterygota</taxon>
        <taxon>Neoptera</taxon>
        <taxon>Endopterygota</taxon>
        <taxon>Coleoptera</taxon>
        <taxon>Polyphaga</taxon>
        <taxon>Cucujiformia</taxon>
        <taxon>Tenebrionidae</taxon>
        <taxon>Pimeliinae</taxon>
        <taxon>Asbolus</taxon>
    </lineage>
</organism>
<sequence>MGRFRDLKDIMAKILK</sequence>
<reference evidence="1 2" key="1">
    <citation type="submission" date="2017-03" db="EMBL/GenBank/DDBJ databases">
        <title>Genome of the blue death feigning beetle - Asbolus verrucosus.</title>
        <authorList>
            <person name="Rider S.D."/>
        </authorList>
    </citation>
    <scope>NUCLEOTIDE SEQUENCE [LARGE SCALE GENOMIC DNA]</scope>
    <source>
        <strain evidence="1">Butters</strain>
        <tissue evidence="1">Head and leg muscle</tissue>
    </source>
</reference>
<dbReference type="AlphaFoldDB" id="A0A482W4N8"/>
<evidence type="ECO:0000313" key="1">
    <source>
        <dbReference type="EMBL" id="RZC40044.1"/>
    </source>
</evidence>